<evidence type="ECO:0000256" key="1">
    <source>
        <dbReference type="SAM" id="Phobius"/>
    </source>
</evidence>
<dbReference type="EMBL" id="JALMLT010000002">
    <property type="protein sequence ID" value="MDT8758644.1"/>
    <property type="molecule type" value="Genomic_DNA"/>
</dbReference>
<keyword evidence="1" id="KW-0812">Transmembrane</keyword>
<feature type="domain" description="DUF418" evidence="2">
    <location>
        <begin position="240"/>
        <end position="397"/>
    </location>
</feature>
<evidence type="ECO:0000259" key="2">
    <source>
        <dbReference type="Pfam" id="PF04235"/>
    </source>
</evidence>
<dbReference type="InterPro" id="IPR052529">
    <property type="entry name" value="Bact_Transport_Assoc"/>
</dbReference>
<feature type="transmembrane region" description="Helical" evidence="1">
    <location>
        <begin position="296"/>
        <end position="312"/>
    </location>
</feature>
<feature type="transmembrane region" description="Helical" evidence="1">
    <location>
        <begin position="106"/>
        <end position="127"/>
    </location>
</feature>
<feature type="transmembrane region" description="Helical" evidence="1">
    <location>
        <begin position="333"/>
        <end position="354"/>
    </location>
</feature>
<sequence>MPAAPPLDDASRAGRIAALDLIRGVAVLGILLLNIVSFGLPEAAYGNPRAYGGWHGADLAAWLINFVLFDGKMRGLFSFLFGASMLLVIERAEANGENAAAVHYRRMVWLLVFGLAHLWLVWHGDILTHYALVGMLAYGLRDLPVARMLVLGTMLIAVSTVLFAMVPIAVHRGEDIAALTRTFGVPAPAELAREIALYRGDYGTILHARLAEQGTTPLAMLLFYGPETLAYMLFGMAGLRSGMLRGEWPRARYRRWLLVCWGIALPACAALALHITRAQFSLFSVTLASWTLTAPLRPPMIAGWACLILLLARPGGPLTRRLAATGRMAFTNYLFTSLICTSLFYGYGLGWFGLFSRWQLYPIVFVVWALLLLWSQPWLARFRFGPLEWLWRSLARWRWQPMRGHASV</sequence>
<dbReference type="PANTHER" id="PTHR30590:SF2">
    <property type="entry name" value="INNER MEMBRANE PROTEIN"/>
    <property type="match status" value="1"/>
</dbReference>
<accession>A0ABU3N258</accession>
<dbReference type="Pfam" id="PF04235">
    <property type="entry name" value="DUF418"/>
    <property type="match status" value="1"/>
</dbReference>
<name>A0ABU3N258_9SPHN</name>
<keyword evidence="1" id="KW-1133">Transmembrane helix</keyword>
<protein>
    <submittedName>
        <fullName evidence="3">DUF418 domain-containing protein</fullName>
    </submittedName>
</protein>
<comment type="caution">
    <text evidence="3">The sequence shown here is derived from an EMBL/GenBank/DDBJ whole genome shotgun (WGS) entry which is preliminary data.</text>
</comment>
<reference evidence="3" key="1">
    <citation type="submission" date="2022-04" db="EMBL/GenBank/DDBJ databases">
        <title>Tomato heritable bacteria conferring resistance against bacterial wilt.</title>
        <authorList>
            <person name="Yin J."/>
        </authorList>
    </citation>
    <scope>NUCLEOTIDE SEQUENCE</scope>
    <source>
        <strain evidence="3">Cra20</strain>
    </source>
</reference>
<dbReference type="PANTHER" id="PTHR30590">
    <property type="entry name" value="INNER MEMBRANE PROTEIN"/>
    <property type="match status" value="1"/>
</dbReference>
<feature type="transmembrane region" description="Helical" evidence="1">
    <location>
        <begin position="52"/>
        <end position="69"/>
    </location>
</feature>
<feature type="transmembrane region" description="Helical" evidence="1">
    <location>
        <begin position="360"/>
        <end position="380"/>
    </location>
</feature>
<organism evidence="3">
    <name type="scientific">Sphingomonas psychrotolerans</name>
    <dbReference type="NCBI Taxonomy" id="1327635"/>
    <lineage>
        <taxon>Bacteria</taxon>
        <taxon>Pseudomonadati</taxon>
        <taxon>Pseudomonadota</taxon>
        <taxon>Alphaproteobacteria</taxon>
        <taxon>Sphingomonadales</taxon>
        <taxon>Sphingomonadaceae</taxon>
        <taxon>Sphingomonas</taxon>
    </lineage>
</organism>
<evidence type="ECO:0000313" key="3">
    <source>
        <dbReference type="EMBL" id="MDT8758644.1"/>
    </source>
</evidence>
<feature type="transmembrane region" description="Helical" evidence="1">
    <location>
        <begin position="21"/>
        <end position="40"/>
    </location>
</feature>
<feature type="transmembrane region" description="Helical" evidence="1">
    <location>
        <begin position="256"/>
        <end position="276"/>
    </location>
</feature>
<proteinExistence type="predicted"/>
<gene>
    <name evidence="3" type="ORF">MZO42_08035</name>
</gene>
<feature type="transmembrane region" description="Helical" evidence="1">
    <location>
        <begin position="148"/>
        <end position="170"/>
    </location>
</feature>
<dbReference type="InterPro" id="IPR007349">
    <property type="entry name" value="DUF418"/>
</dbReference>
<keyword evidence="1" id="KW-0472">Membrane</keyword>